<dbReference type="InterPro" id="IPR006759">
    <property type="entry name" value="Glyco_transf_54"/>
</dbReference>
<dbReference type="InterPro" id="IPR057279">
    <property type="entry name" value="MGAT4"/>
</dbReference>
<comment type="caution">
    <text evidence="2">The sequence shown here is derived from an EMBL/GenBank/DDBJ whole genome shotgun (WGS) entry which is preliminary data.</text>
</comment>
<dbReference type="Proteomes" id="UP001176940">
    <property type="component" value="Unassembled WGS sequence"/>
</dbReference>
<gene>
    <name evidence="2" type="ORF">RIMI_LOCUS23040879</name>
</gene>
<dbReference type="PANTHER" id="PTHR12062">
    <property type="entry name" value="N-ACETYLGLUCOSAMINYLTRANSFERASE VI"/>
    <property type="match status" value="1"/>
</dbReference>
<feature type="domain" description="MGAT4 conserved region" evidence="1">
    <location>
        <begin position="11"/>
        <end position="131"/>
    </location>
</feature>
<dbReference type="PANTHER" id="PTHR12062:SF1">
    <property type="entry name" value="ALPHA-1,3-MANNOSYL-GLYCOPROTEIN 4-BETA-N-ACETYLGLUCOSAMINYLTRANSFERASE B"/>
    <property type="match status" value="1"/>
</dbReference>
<evidence type="ECO:0000313" key="2">
    <source>
        <dbReference type="EMBL" id="CAJ0968377.1"/>
    </source>
</evidence>
<organism evidence="2 3">
    <name type="scientific">Ranitomeya imitator</name>
    <name type="common">mimic poison frog</name>
    <dbReference type="NCBI Taxonomy" id="111125"/>
    <lineage>
        <taxon>Eukaryota</taxon>
        <taxon>Metazoa</taxon>
        <taxon>Chordata</taxon>
        <taxon>Craniata</taxon>
        <taxon>Vertebrata</taxon>
        <taxon>Euteleostomi</taxon>
        <taxon>Amphibia</taxon>
        <taxon>Batrachia</taxon>
        <taxon>Anura</taxon>
        <taxon>Neobatrachia</taxon>
        <taxon>Hyloidea</taxon>
        <taxon>Dendrobatidae</taxon>
        <taxon>Dendrobatinae</taxon>
        <taxon>Ranitomeya</taxon>
    </lineage>
</organism>
<reference evidence="2" key="1">
    <citation type="submission" date="2023-07" db="EMBL/GenBank/DDBJ databases">
        <authorList>
            <person name="Stuckert A."/>
        </authorList>
    </citation>
    <scope>NUCLEOTIDE SEQUENCE</scope>
</reference>
<dbReference type="Pfam" id="PF04666">
    <property type="entry name" value="MGAT4_cons"/>
    <property type="match status" value="1"/>
</dbReference>
<proteinExistence type="predicted"/>
<evidence type="ECO:0000313" key="3">
    <source>
        <dbReference type="Proteomes" id="UP001176940"/>
    </source>
</evidence>
<name>A0ABN9MPJ3_9NEOB</name>
<protein>
    <recommendedName>
        <fullName evidence="1">MGAT4 conserved region domain-containing protein</fullName>
    </recommendedName>
</protein>
<accession>A0ABN9MPJ3</accession>
<dbReference type="EMBL" id="CAUEEQ010079202">
    <property type="protein sequence ID" value="CAJ0968377.1"/>
    <property type="molecule type" value="Genomic_DNA"/>
</dbReference>
<sequence>MMIAAPCYSEVNASMFECMSSDVQLLRFPNEIQSGLLEVISPSPHFYPDFSRLRESFGDPRERVRWRTKQNLDYCFLMMYAQSKGTYYVQLEDDIVAKPNYLSTMKNFALQQPSEEWMILEFSQLGFIGNLPGVYSSSLALLTLLFDTND</sequence>
<evidence type="ECO:0000259" key="1">
    <source>
        <dbReference type="Pfam" id="PF04666"/>
    </source>
</evidence>
<keyword evidence="3" id="KW-1185">Reference proteome</keyword>